<keyword evidence="6 13" id="KW-0547">Nucleotide-binding</keyword>
<reference evidence="16" key="2">
    <citation type="submission" date="2018-04" db="EMBL/GenBank/DDBJ databases">
        <title>OnivRS2 (Oryza nivara Reference Sequence Version 2).</title>
        <authorList>
            <person name="Zhang J."/>
            <person name="Kudrna D."/>
            <person name="Lee S."/>
            <person name="Talag J."/>
            <person name="Rajasekar S."/>
            <person name="Welchert J."/>
            <person name="Hsing Y.-I."/>
            <person name="Wing R.A."/>
        </authorList>
    </citation>
    <scope>NUCLEOTIDE SEQUENCE [LARGE SCALE GENOMIC DNA]</scope>
    <source>
        <strain evidence="16">SL10</strain>
    </source>
</reference>
<dbReference type="Gene3D" id="1.10.510.10">
    <property type="entry name" value="Transferase(Phosphotransferase) domain 1"/>
    <property type="match status" value="1"/>
</dbReference>
<dbReference type="GO" id="GO:0030247">
    <property type="term" value="F:polysaccharide binding"/>
    <property type="evidence" value="ECO:0007669"/>
    <property type="project" value="InterPro"/>
</dbReference>
<dbReference type="InterPro" id="IPR025287">
    <property type="entry name" value="WAK_GUB"/>
</dbReference>
<dbReference type="Gene3D" id="3.30.200.20">
    <property type="entry name" value="Phosphorylase Kinase, domain 1"/>
    <property type="match status" value="1"/>
</dbReference>
<dbReference type="HOGENOM" id="CLU_000288_43_0_1"/>
<keyword evidence="11" id="KW-1015">Disulfide bond</keyword>
<evidence type="ECO:0000256" key="2">
    <source>
        <dbReference type="ARBA" id="ARBA00022527"/>
    </source>
</evidence>
<dbReference type="PROSITE" id="PS00108">
    <property type="entry name" value="PROTEIN_KINASE_ST"/>
    <property type="match status" value="1"/>
</dbReference>
<keyword evidence="9 14" id="KW-1133">Transmembrane helix</keyword>
<keyword evidence="3" id="KW-0808">Transferase</keyword>
<evidence type="ECO:0000313" key="16">
    <source>
        <dbReference type="EnsemblPlants" id="ONIVA04G07460.1"/>
    </source>
</evidence>
<dbReference type="SMART" id="SM00220">
    <property type="entry name" value="S_TKc"/>
    <property type="match status" value="1"/>
</dbReference>
<dbReference type="CDD" id="cd14066">
    <property type="entry name" value="STKc_IRAK"/>
    <property type="match status" value="1"/>
</dbReference>
<proteinExistence type="predicted"/>
<dbReference type="PANTHER" id="PTHR27005">
    <property type="entry name" value="WALL-ASSOCIATED RECEPTOR KINASE-LIKE 21"/>
    <property type="match status" value="1"/>
</dbReference>
<keyword evidence="17" id="KW-1185">Reference proteome</keyword>
<dbReference type="AlphaFoldDB" id="A0A0E0GZL6"/>
<evidence type="ECO:0000256" key="9">
    <source>
        <dbReference type="ARBA" id="ARBA00022989"/>
    </source>
</evidence>
<dbReference type="InterPro" id="IPR017441">
    <property type="entry name" value="Protein_kinase_ATP_BS"/>
</dbReference>
<evidence type="ECO:0000256" key="4">
    <source>
        <dbReference type="ARBA" id="ARBA00022692"/>
    </source>
</evidence>
<keyword evidence="5" id="KW-0732">Signal</keyword>
<keyword evidence="2" id="KW-0723">Serine/threonine-protein kinase</keyword>
<dbReference type="Pfam" id="PF00069">
    <property type="entry name" value="Pkinase"/>
    <property type="match status" value="1"/>
</dbReference>
<evidence type="ECO:0000256" key="7">
    <source>
        <dbReference type="ARBA" id="ARBA00022777"/>
    </source>
</evidence>
<dbReference type="GO" id="GO:0005524">
    <property type="term" value="F:ATP binding"/>
    <property type="evidence" value="ECO:0007669"/>
    <property type="project" value="UniProtKB-UniRule"/>
</dbReference>
<dbReference type="FunFam" id="1.10.510.10:FF:000084">
    <property type="entry name" value="Wall-associated receptor kinase 2"/>
    <property type="match status" value="1"/>
</dbReference>
<dbReference type="eggNOG" id="ENOG502SHCY">
    <property type="taxonomic scope" value="Eukaryota"/>
</dbReference>
<feature type="binding site" evidence="13">
    <location>
        <position position="560"/>
    </location>
    <ligand>
        <name>ATP</name>
        <dbReference type="ChEBI" id="CHEBI:30616"/>
    </ligand>
</feature>
<evidence type="ECO:0000256" key="1">
    <source>
        <dbReference type="ARBA" id="ARBA00004479"/>
    </source>
</evidence>
<dbReference type="PANTHER" id="PTHR27005:SF412">
    <property type="entry name" value="OS04G0307900 PROTEIN"/>
    <property type="match status" value="1"/>
</dbReference>
<dbReference type="InterPro" id="IPR000719">
    <property type="entry name" value="Prot_kinase_dom"/>
</dbReference>
<evidence type="ECO:0000256" key="12">
    <source>
        <dbReference type="ARBA" id="ARBA00023180"/>
    </source>
</evidence>
<evidence type="ECO:0000256" key="14">
    <source>
        <dbReference type="SAM" id="Phobius"/>
    </source>
</evidence>
<evidence type="ECO:0000256" key="13">
    <source>
        <dbReference type="PROSITE-ProRule" id="PRU10141"/>
    </source>
</evidence>
<dbReference type="InterPro" id="IPR011009">
    <property type="entry name" value="Kinase-like_dom_sf"/>
</dbReference>
<dbReference type="Gramene" id="ONIVA04G07460.1">
    <property type="protein sequence ID" value="ONIVA04G07460.1"/>
    <property type="gene ID" value="ONIVA04G07460"/>
</dbReference>
<dbReference type="GO" id="GO:0005886">
    <property type="term" value="C:plasma membrane"/>
    <property type="evidence" value="ECO:0007669"/>
    <property type="project" value="TreeGrafter"/>
</dbReference>
<dbReference type="SUPFAM" id="SSF56112">
    <property type="entry name" value="Protein kinase-like (PK-like)"/>
    <property type="match status" value="1"/>
</dbReference>
<evidence type="ECO:0000313" key="17">
    <source>
        <dbReference type="Proteomes" id="UP000006591"/>
    </source>
</evidence>
<dbReference type="PROSITE" id="PS50011">
    <property type="entry name" value="PROTEIN_KINASE_DOM"/>
    <property type="match status" value="1"/>
</dbReference>
<dbReference type="Pfam" id="PF13947">
    <property type="entry name" value="GUB_WAK_bind"/>
    <property type="match status" value="2"/>
</dbReference>
<dbReference type="InterPro" id="IPR045274">
    <property type="entry name" value="WAK-like"/>
</dbReference>
<sequence>MKEVEMALHFLHSKINVVEQSNNESHPLQQLTRPPHHKAMTIDTGNKAILESSSCCNLEGEFMSSARYSLLVLVLLPMPTGGALAAPTLDGCNSSCGNLTFAYPFGIGQECFLNPDFELICHHGDNTHPPSLFLQGSSLQVVEDIVVRSSDDYNVHGFGVNMSDAIPVVLGVDVYNYTWTSPESFLLIDTTVKVVGCDMVVYYENKSVPLCTLTCPNKTMTEADAMMNCNGTGCCKFSYMMNKTMSFFQLQFVRSNETVSHSVNSSLWNSIQLRLYSPYLEWSIDQPSCSTANACQKANCSRLCGHVSVPYPFGLEEGCFARELFHLNCTDANSTLRFDDYNQVTDIKVEEGVVMIKHDARGGADQEFIAIHGEPNLYDGSGDYSISVGWAVANLTCPEAKQNASGYACVSTNSNCVHVNSTSGYVGYRCNCSAGFQGNPYIQNGCTGGIAIGLGGGIGILLLSLSVTFLIRKKRSNRQRQLRKKYFQKNQGLLLEQLISSDETATDHSTKIFSLEELKMATNNFNQARVLGSGGHGTVYKGILSDKRVVAIKKPNTIKKEEISQFINEVAILSRINHRNIVKLFGCCLETDVPLLVYDFVPNGSLNHIIHADPNNREFSLSWANCLRIATETAGALYYLHSAASISVFHRDVKSSNILLDANYTAKVSDFGSSRLISNDQTHVSTNIQGTFGYLDPEYYYTGRLNEKSDMYSFGIVLLELLLRKQAIFKSGSDSLQNLSIYFLSEITVRSIMEIAAPEVLEEATEDEMNNVASIAQACLRLRGEERPTMKHVELALQSIRDKGVRADSAADRNHDIQPVQSKRYLHRQALGVDVNNLANMPSASCYSLEQEFLLSANLAR</sequence>
<name>A0A0E0GZL6_ORYNI</name>
<organism evidence="16">
    <name type="scientific">Oryza nivara</name>
    <name type="common">Indian wild rice</name>
    <name type="synonym">Oryza sativa f. spontanea</name>
    <dbReference type="NCBI Taxonomy" id="4536"/>
    <lineage>
        <taxon>Eukaryota</taxon>
        <taxon>Viridiplantae</taxon>
        <taxon>Streptophyta</taxon>
        <taxon>Embryophyta</taxon>
        <taxon>Tracheophyta</taxon>
        <taxon>Spermatophyta</taxon>
        <taxon>Magnoliopsida</taxon>
        <taxon>Liliopsida</taxon>
        <taxon>Poales</taxon>
        <taxon>Poaceae</taxon>
        <taxon>BOP clade</taxon>
        <taxon>Oryzoideae</taxon>
        <taxon>Oryzeae</taxon>
        <taxon>Oryzinae</taxon>
        <taxon>Oryza</taxon>
    </lineage>
</organism>
<keyword evidence="4 14" id="KW-0812">Transmembrane</keyword>
<keyword evidence="7" id="KW-0418">Kinase</keyword>
<reference evidence="16" key="1">
    <citation type="submission" date="2015-04" db="UniProtKB">
        <authorList>
            <consortium name="EnsemblPlants"/>
        </authorList>
    </citation>
    <scope>IDENTIFICATION</scope>
    <source>
        <strain evidence="16">SL10</strain>
    </source>
</reference>
<keyword evidence="8 13" id="KW-0067">ATP-binding</keyword>
<dbReference type="GO" id="GO:0007166">
    <property type="term" value="P:cell surface receptor signaling pathway"/>
    <property type="evidence" value="ECO:0007669"/>
    <property type="project" value="InterPro"/>
</dbReference>
<keyword evidence="12" id="KW-0325">Glycoprotein</keyword>
<dbReference type="GO" id="GO:0004674">
    <property type="term" value="F:protein serine/threonine kinase activity"/>
    <property type="evidence" value="ECO:0007669"/>
    <property type="project" value="UniProtKB-KW"/>
</dbReference>
<keyword evidence="10 14" id="KW-0472">Membrane</keyword>
<dbReference type="OMA" id="WANCLRI"/>
<dbReference type="FunFam" id="3.30.200.20:FF:000043">
    <property type="entry name" value="Wall-associated receptor kinase 2"/>
    <property type="match status" value="1"/>
</dbReference>
<dbReference type="Proteomes" id="UP000006591">
    <property type="component" value="Chromosome 4"/>
</dbReference>
<evidence type="ECO:0000256" key="5">
    <source>
        <dbReference type="ARBA" id="ARBA00022729"/>
    </source>
</evidence>
<evidence type="ECO:0000256" key="8">
    <source>
        <dbReference type="ARBA" id="ARBA00022840"/>
    </source>
</evidence>
<dbReference type="EnsemblPlants" id="ONIVA04G07460.1">
    <property type="protein sequence ID" value="ONIVA04G07460.1"/>
    <property type="gene ID" value="ONIVA04G07460"/>
</dbReference>
<accession>A0A0E0GZL6</accession>
<dbReference type="InterPro" id="IPR008271">
    <property type="entry name" value="Ser/Thr_kinase_AS"/>
</dbReference>
<dbReference type="STRING" id="4536.A0A0E0GZL6"/>
<protein>
    <recommendedName>
        <fullName evidence="15">Protein kinase domain-containing protein</fullName>
    </recommendedName>
</protein>
<evidence type="ECO:0000256" key="6">
    <source>
        <dbReference type="ARBA" id="ARBA00022741"/>
    </source>
</evidence>
<evidence type="ECO:0000256" key="10">
    <source>
        <dbReference type="ARBA" id="ARBA00023136"/>
    </source>
</evidence>
<comment type="subcellular location">
    <subcellularLocation>
        <location evidence="1">Membrane</location>
        <topology evidence="1">Single-pass type I membrane protein</topology>
    </subcellularLocation>
</comment>
<evidence type="ECO:0000256" key="11">
    <source>
        <dbReference type="ARBA" id="ARBA00023157"/>
    </source>
</evidence>
<feature type="transmembrane region" description="Helical" evidence="14">
    <location>
        <begin position="450"/>
        <end position="471"/>
    </location>
</feature>
<feature type="domain" description="Protein kinase" evidence="15">
    <location>
        <begin position="525"/>
        <end position="800"/>
    </location>
</feature>
<evidence type="ECO:0000256" key="3">
    <source>
        <dbReference type="ARBA" id="ARBA00022679"/>
    </source>
</evidence>
<evidence type="ECO:0000259" key="15">
    <source>
        <dbReference type="PROSITE" id="PS50011"/>
    </source>
</evidence>
<dbReference type="PROSITE" id="PS00107">
    <property type="entry name" value="PROTEIN_KINASE_ATP"/>
    <property type="match status" value="1"/>
</dbReference>